<evidence type="ECO:0000313" key="4">
    <source>
        <dbReference type="Proteomes" id="UP001157017"/>
    </source>
</evidence>
<dbReference type="InterPro" id="IPR013120">
    <property type="entry name" value="FAR_NAD-bd"/>
</dbReference>
<feature type="compositionally biased region" description="Basic residues" evidence="1">
    <location>
        <begin position="155"/>
        <end position="175"/>
    </location>
</feature>
<dbReference type="Gene3D" id="3.40.50.720">
    <property type="entry name" value="NAD(P)-binding Rossmann-like Domain"/>
    <property type="match status" value="1"/>
</dbReference>
<proteinExistence type="predicted"/>
<dbReference type="EMBL" id="BSUZ01000001">
    <property type="protein sequence ID" value="GMA87776.1"/>
    <property type="molecule type" value="Genomic_DNA"/>
</dbReference>
<dbReference type="Proteomes" id="UP001157017">
    <property type="component" value="Unassembled WGS sequence"/>
</dbReference>
<name>A0ABQ6JHR3_9ACTN</name>
<feature type="compositionally biased region" description="Low complexity" evidence="1">
    <location>
        <begin position="144"/>
        <end position="154"/>
    </location>
</feature>
<comment type="caution">
    <text evidence="3">The sequence shown here is derived from an EMBL/GenBank/DDBJ whole genome shotgun (WGS) entry which is preliminary data.</text>
</comment>
<keyword evidence="4" id="KW-1185">Reference proteome</keyword>
<dbReference type="Pfam" id="PF07993">
    <property type="entry name" value="NAD_binding_4"/>
    <property type="match status" value="1"/>
</dbReference>
<feature type="compositionally biased region" description="Low complexity" evidence="1">
    <location>
        <begin position="101"/>
        <end position="110"/>
    </location>
</feature>
<feature type="region of interest" description="Disordered" evidence="1">
    <location>
        <begin position="84"/>
        <end position="175"/>
    </location>
</feature>
<evidence type="ECO:0000259" key="2">
    <source>
        <dbReference type="Pfam" id="PF07993"/>
    </source>
</evidence>
<evidence type="ECO:0000313" key="3">
    <source>
        <dbReference type="EMBL" id="GMA87776.1"/>
    </source>
</evidence>
<protein>
    <recommendedName>
        <fullName evidence="2">Thioester reductase (TE) domain-containing protein</fullName>
    </recommendedName>
</protein>
<dbReference type="InterPro" id="IPR036291">
    <property type="entry name" value="NAD(P)-bd_dom_sf"/>
</dbReference>
<sequence length="175" mass="18742">MRATNVEGTQRVLAVAGAARRPPLVVHVSTAFVAGARRRGVVREGDLDASTGFENPYERSKHDGEQVVHAWCAQPGRRAVVLRPSILVSRRPPHPEPARPPAAGARADGPLGRGRRSGRCHRARAGRPGRSPQPAAGRRGRAGDGAARRGTPGRLGRHLPRGRRPRRARAGAHRA</sequence>
<organism evidence="3 4">
    <name type="scientific">Angustibacter aerolatus</name>
    <dbReference type="NCBI Taxonomy" id="1162965"/>
    <lineage>
        <taxon>Bacteria</taxon>
        <taxon>Bacillati</taxon>
        <taxon>Actinomycetota</taxon>
        <taxon>Actinomycetes</taxon>
        <taxon>Kineosporiales</taxon>
        <taxon>Kineosporiaceae</taxon>
    </lineage>
</organism>
<reference evidence="4" key="1">
    <citation type="journal article" date="2019" name="Int. J. Syst. Evol. Microbiol.">
        <title>The Global Catalogue of Microorganisms (GCM) 10K type strain sequencing project: providing services to taxonomists for standard genome sequencing and annotation.</title>
        <authorList>
            <consortium name="The Broad Institute Genomics Platform"/>
            <consortium name="The Broad Institute Genome Sequencing Center for Infectious Disease"/>
            <person name="Wu L."/>
            <person name="Ma J."/>
        </authorList>
    </citation>
    <scope>NUCLEOTIDE SEQUENCE [LARGE SCALE GENOMIC DNA]</scope>
    <source>
        <strain evidence="4">NBRC 108730</strain>
    </source>
</reference>
<feature type="domain" description="Thioester reductase (TE)" evidence="2">
    <location>
        <begin position="2"/>
        <end position="96"/>
    </location>
</feature>
<feature type="compositionally biased region" description="Basic residues" evidence="1">
    <location>
        <begin position="113"/>
        <end position="127"/>
    </location>
</feature>
<gene>
    <name evidence="3" type="ORF">GCM10025868_30260</name>
</gene>
<evidence type="ECO:0000256" key="1">
    <source>
        <dbReference type="SAM" id="MobiDB-lite"/>
    </source>
</evidence>
<accession>A0ABQ6JHR3</accession>
<feature type="compositionally biased region" description="Low complexity" evidence="1">
    <location>
        <begin position="128"/>
        <end position="137"/>
    </location>
</feature>
<dbReference type="SUPFAM" id="SSF51735">
    <property type="entry name" value="NAD(P)-binding Rossmann-fold domains"/>
    <property type="match status" value="1"/>
</dbReference>